<dbReference type="EMBL" id="LK932481">
    <property type="protein sequence ID" value="CDS84056.1"/>
    <property type="molecule type" value="Genomic_DNA"/>
</dbReference>
<dbReference type="Proteomes" id="UP000878956">
    <property type="component" value="Unassembled WGS sequence"/>
</dbReference>
<reference evidence="4" key="3">
    <citation type="journal article" date="2018" name="Genome Biol.">
        <title>SKESA: strategic k-mer extension for scrupulous assemblies.</title>
        <authorList>
            <person name="Souvorov A."/>
            <person name="Agarwala R."/>
            <person name="Lipman D.J."/>
        </authorList>
    </citation>
    <scope>NUCLEOTIDE SEQUENCE</scope>
    <source>
        <strain evidence="4">HN1000</strain>
    </source>
</reference>
<dbReference type="Pfam" id="PF04463">
    <property type="entry name" value="2-thiour_desulf"/>
    <property type="match status" value="1"/>
</dbReference>
<accession>A0A031WFH1</accession>
<evidence type="ECO:0000313" key="4">
    <source>
        <dbReference type="EMBL" id="HBH1542507.1"/>
    </source>
</evidence>
<gene>
    <name evidence="3" type="ORF">BN1095_430045</name>
    <name evidence="1" type="ORF">BN1096_300009</name>
    <name evidence="2" type="ORF">BN1097_310009</name>
    <name evidence="4" type="ORF">KRM00_001991</name>
    <name evidence="5" type="ORF">SAMEA3375112_01202</name>
</gene>
<protein>
    <submittedName>
        <fullName evidence="4">DUF523 domain-containing protein</fullName>
    </submittedName>
    <submittedName>
        <fullName evidence="5">Uncharacterized conserved protein</fullName>
    </submittedName>
</protein>
<dbReference type="PATRIC" id="fig|1496.854.peg.757"/>
<dbReference type="PANTHER" id="PTHR30087:SF1">
    <property type="entry name" value="HYPOTHETICAL CYTOSOLIC PROTEIN"/>
    <property type="match status" value="1"/>
</dbReference>
<evidence type="ECO:0000313" key="1">
    <source>
        <dbReference type="EMBL" id="CDS84056.1"/>
    </source>
</evidence>
<dbReference type="EMBL" id="LK932367">
    <property type="protein sequence ID" value="CDS84515.1"/>
    <property type="molecule type" value="Genomic_DNA"/>
</dbReference>
<sequence length="137" mass="14827">MILVSACLIGINCKYSGDNNDNEKVKEYLKGKEFTLVCPEQLGGLSTPRPPAEIVDGKVITKDNKDVTENFVRGANETLKIANLYVCSEAILKEGSPSCGCNLIYDGSFSGKKIPGKGITARLLEEEGIKVKSEKDL</sequence>
<proteinExistence type="predicted"/>
<dbReference type="GeneID" id="66353212"/>
<name>A0A031WFH1_CLODI</name>
<evidence type="ECO:0000313" key="5">
    <source>
        <dbReference type="EMBL" id="SJS07865.1"/>
    </source>
</evidence>
<evidence type="ECO:0000313" key="2">
    <source>
        <dbReference type="EMBL" id="CDS84515.1"/>
    </source>
</evidence>
<organism evidence="2">
    <name type="scientific">Clostridioides difficile</name>
    <name type="common">Peptoclostridium difficile</name>
    <dbReference type="NCBI Taxonomy" id="1496"/>
    <lineage>
        <taxon>Bacteria</taxon>
        <taxon>Bacillati</taxon>
        <taxon>Bacillota</taxon>
        <taxon>Clostridia</taxon>
        <taxon>Peptostreptococcales</taxon>
        <taxon>Peptostreptococcaceae</taxon>
        <taxon>Clostridioides</taxon>
    </lineage>
</organism>
<dbReference type="EMBL" id="DAEPXK010000018">
    <property type="protein sequence ID" value="HBH1542507.1"/>
    <property type="molecule type" value="Genomic_DNA"/>
</dbReference>
<reference evidence="2" key="1">
    <citation type="submission" date="2014-07" db="EMBL/GenBank/DDBJ databases">
        <authorList>
            <person name="Monot Marc"/>
        </authorList>
    </citation>
    <scope>NUCLEOTIDE SEQUENCE</scope>
    <source>
        <strain evidence="3">7032989</strain>
        <strain evidence="2">7032994</strain>
    </source>
</reference>
<dbReference type="RefSeq" id="WP_003436884.1">
    <property type="nucleotide sequence ID" value="NZ_AP031492.1"/>
</dbReference>
<reference evidence="4" key="4">
    <citation type="submission" date="2021-06" db="EMBL/GenBank/DDBJ databases">
        <authorList>
            <consortium name="NCBI Pathogen Detection Project"/>
        </authorList>
    </citation>
    <scope>NUCLEOTIDE SEQUENCE</scope>
    <source>
        <strain evidence="4">HN1000</strain>
    </source>
</reference>
<dbReference type="Proteomes" id="UP000189137">
    <property type="component" value="Unassembled WGS sequence"/>
</dbReference>
<evidence type="ECO:0000313" key="3">
    <source>
        <dbReference type="EMBL" id="CDT31824.1"/>
    </source>
</evidence>
<dbReference type="EMBL" id="FUPS01000003">
    <property type="protein sequence ID" value="SJS07865.1"/>
    <property type="molecule type" value="Genomic_DNA"/>
</dbReference>
<evidence type="ECO:0000313" key="6">
    <source>
        <dbReference type="Proteomes" id="UP000189137"/>
    </source>
</evidence>
<dbReference type="InterPro" id="IPR007553">
    <property type="entry name" value="2-thiour_desulf"/>
</dbReference>
<reference evidence="5 6" key="2">
    <citation type="submission" date="2017-02" db="EMBL/GenBank/DDBJ databases">
        <authorList>
            <consortium name="Pathogen Informatics"/>
        </authorList>
    </citation>
    <scope>NUCLEOTIDE SEQUENCE [LARGE SCALE GENOMIC DNA]</scope>
    <source>
        <strain evidence="5 6">VRECD0157</strain>
    </source>
</reference>
<dbReference type="PANTHER" id="PTHR30087">
    <property type="entry name" value="INNER MEMBRANE PROTEIN"/>
    <property type="match status" value="1"/>
</dbReference>
<dbReference type="AlphaFoldDB" id="A0A031WFH1"/>
<dbReference type="EMBL" id="LK933105">
    <property type="protein sequence ID" value="CDT31824.1"/>
    <property type="molecule type" value="Genomic_DNA"/>
</dbReference>